<gene>
    <name evidence="1" type="ORF">pipiens_006333</name>
</gene>
<sequence>VKNSSFLEDLLKNGTVAKLSRLSSISGELNPWGLFTQVLAESLSDLQSGGGVFSSLKPVLQLTNKSPKFAGMDQPRLVRAATAPAGK</sequence>
<dbReference type="EMBL" id="JBEHCU010003932">
    <property type="protein sequence ID" value="KAL1401889.1"/>
    <property type="molecule type" value="Genomic_DNA"/>
</dbReference>
<dbReference type="AlphaFoldDB" id="A0ABD1DQ52"/>
<accession>A0ABD1DQ52</accession>
<organism evidence="1 2">
    <name type="scientific">Culex pipiens pipiens</name>
    <name type="common">Northern house mosquito</name>
    <dbReference type="NCBI Taxonomy" id="38569"/>
    <lineage>
        <taxon>Eukaryota</taxon>
        <taxon>Metazoa</taxon>
        <taxon>Ecdysozoa</taxon>
        <taxon>Arthropoda</taxon>
        <taxon>Hexapoda</taxon>
        <taxon>Insecta</taxon>
        <taxon>Pterygota</taxon>
        <taxon>Neoptera</taxon>
        <taxon>Endopterygota</taxon>
        <taxon>Diptera</taxon>
        <taxon>Nematocera</taxon>
        <taxon>Culicoidea</taxon>
        <taxon>Culicidae</taxon>
        <taxon>Culicinae</taxon>
        <taxon>Culicini</taxon>
        <taxon>Culex</taxon>
        <taxon>Culex</taxon>
    </lineage>
</organism>
<name>A0ABD1DQ52_CULPP</name>
<feature type="non-terminal residue" evidence="1">
    <location>
        <position position="1"/>
    </location>
</feature>
<evidence type="ECO:0000313" key="2">
    <source>
        <dbReference type="Proteomes" id="UP001562425"/>
    </source>
</evidence>
<proteinExistence type="predicted"/>
<keyword evidence="2" id="KW-1185">Reference proteome</keyword>
<reference evidence="1 2" key="1">
    <citation type="submission" date="2024-05" db="EMBL/GenBank/DDBJ databases">
        <title>Culex pipiens pipiens assembly and annotation.</title>
        <authorList>
            <person name="Alout H."/>
            <person name="Durand T."/>
        </authorList>
    </citation>
    <scope>NUCLEOTIDE SEQUENCE [LARGE SCALE GENOMIC DNA]</scope>
    <source>
        <strain evidence="1">HA-2024</strain>
        <tissue evidence="1">Whole body</tissue>
    </source>
</reference>
<comment type="caution">
    <text evidence="1">The sequence shown here is derived from an EMBL/GenBank/DDBJ whole genome shotgun (WGS) entry which is preliminary data.</text>
</comment>
<evidence type="ECO:0000313" key="1">
    <source>
        <dbReference type="EMBL" id="KAL1401889.1"/>
    </source>
</evidence>
<dbReference type="Proteomes" id="UP001562425">
    <property type="component" value="Unassembled WGS sequence"/>
</dbReference>
<protein>
    <submittedName>
        <fullName evidence="1">Uncharacterized protein</fullName>
    </submittedName>
</protein>